<name>A0A8J3N0J6_9CHLR</name>
<dbReference type="AlphaFoldDB" id="A0A8J3N0J6"/>
<comment type="caution">
    <text evidence="1">The sequence shown here is derived from an EMBL/GenBank/DDBJ whole genome shotgun (WGS) entry which is preliminary data.</text>
</comment>
<dbReference type="RefSeq" id="WP_220201313.1">
    <property type="nucleotide sequence ID" value="NZ_BNJK01000001.1"/>
</dbReference>
<sequence length="120" mass="12398">MSNPNVLTIASTIDCPHTGQVTFSTDIKHKLKVQGNPVLLKSDIENAPVSAACTNQDNPPSTRKCTKVSSVTGGESTKLKVGGVPVILSTVTGFTDGFPPLPSLLTGITPVQSKLVVAVS</sequence>
<reference evidence="1" key="1">
    <citation type="submission" date="2020-10" db="EMBL/GenBank/DDBJ databases">
        <title>Taxonomic study of unclassified bacteria belonging to the class Ktedonobacteria.</title>
        <authorList>
            <person name="Yabe S."/>
            <person name="Wang C.M."/>
            <person name="Zheng Y."/>
            <person name="Sakai Y."/>
            <person name="Cavaletti L."/>
            <person name="Monciardini P."/>
            <person name="Donadio S."/>
        </authorList>
    </citation>
    <scope>NUCLEOTIDE SEQUENCE</scope>
    <source>
        <strain evidence="1">ID150040</strain>
    </source>
</reference>
<keyword evidence="2" id="KW-1185">Reference proteome</keyword>
<organism evidence="1 2">
    <name type="scientific">Reticulibacter mediterranei</name>
    <dbReference type="NCBI Taxonomy" id="2778369"/>
    <lineage>
        <taxon>Bacteria</taxon>
        <taxon>Bacillati</taxon>
        <taxon>Chloroflexota</taxon>
        <taxon>Ktedonobacteria</taxon>
        <taxon>Ktedonobacterales</taxon>
        <taxon>Reticulibacteraceae</taxon>
        <taxon>Reticulibacter</taxon>
    </lineage>
</organism>
<dbReference type="EMBL" id="BNJK01000001">
    <property type="protein sequence ID" value="GHO90347.1"/>
    <property type="molecule type" value="Genomic_DNA"/>
</dbReference>
<gene>
    <name evidence="1" type="ORF">KSF_003950</name>
</gene>
<evidence type="ECO:0000313" key="1">
    <source>
        <dbReference type="EMBL" id="GHO90347.1"/>
    </source>
</evidence>
<protein>
    <submittedName>
        <fullName evidence="1">Uncharacterized protein</fullName>
    </submittedName>
</protein>
<evidence type="ECO:0000313" key="2">
    <source>
        <dbReference type="Proteomes" id="UP000597444"/>
    </source>
</evidence>
<proteinExistence type="predicted"/>
<dbReference type="Proteomes" id="UP000597444">
    <property type="component" value="Unassembled WGS sequence"/>
</dbReference>
<accession>A0A8J3N0J6</accession>